<name>A0A6B9G4F0_PANCY</name>
<dbReference type="EMBL" id="CP024770">
    <property type="protein sequence ID" value="QGY32551.1"/>
    <property type="molecule type" value="Genomic_DNA"/>
</dbReference>
<sequence>MEETRAAYFGHRRNNSTCNTALAGVNGFYPDGTRNLFRPVAAQARRISKVFVKPEWIGGQL</sequence>
<protein>
    <submittedName>
        <fullName evidence="1">Uncharacterized protein</fullName>
    </submittedName>
</protein>
<geneLocation type="plasmid" evidence="2">
    <name>pne1b</name>
</geneLocation>
<accession>A0A6B9G4F0</accession>
<dbReference type="Proteomes" id="UP000502005">
    <property type="component" value="Plasmid pNE1B"/>
</dbReference>
<organism evidence="1 2">
    <name type="scientific">Pantoea cypripedii</name>
    <name type="common">Pectobacterium cypripedii</name>
    <name type="synonym">Erwinia cypripedii</name>
    <dbReference type="NCBI Taxonomy" id="55209"/>
    <lineage>
        <taxon>Bacteria</taxon>
        <taxon>Pseudomonadati</taxon>
        <taxon>Pseudomonadota</taxon>
        <taxon>Gammaproteobacteria</taxon>
        <taxon>Enterobacterales</taxon>
        <taxon>Erwiniaceae</taxon>
        <taxon>Pantoea</taxon>
    </lineage>
</organism>
<gene>
    <name evidence="1" type="ORF">CUN67_26690</name>
</gene>
<keyword evidence="1" id="KW-0614">Plasmid</keyword>
<evidence type="ECO:0000313" key="2">
    <source>
        <dbReference type="Proteomes" id="UP000502005"/>
    </source>
</evidence>
<dbReference type="AlphaFoldDB" id="A0A6B9G4F0"/>
<evidence type="ECO:0000313" key="1">
    <source>
        <dbReference type="EMBL" id="QGY32551.1"/>
    </source>
</evidence>
<proteinExistence type="predicted"/>
<reference evidence="1 2" key="1">
    <citation type="submission" date="2017-11" db="EMBL/GenBank/DDBJ databases">
        <title>Genome sequence of Pantoea cypripedii NE1.</title>
        <authorList>
            <person name="Nascimento F.X."/>
        </authorList>
    </citation>
    <scope>NUCLEOTIDE SEQUENCE [LARGE SCALE GENOMIC DNA]</scope>
    <source>
        <strain evidence="1 2">NE1</strain>
        <plasmid evidence="2">pne1b</plasmid>
    </source>
</reference>